<dbReference type="EMBL" id="CM037616">
    <property type="protein sequence ID" value="KAH7991773.1"/>
    <property type="molecule type" value="Genomic_DNA"/>
</dbReference>
<keyword evidence="2" id="KW-1185">Reference proteome</keyword>
<gene>
    <name evidence="1" type="ORF">K3G42_011042</name>
</gene>
<dbReference type="Proteomes" id="UP000827872">
    <property type="component" value="Linkage Group LG03"/>
</dbReference>
<proteinExistence type="predicted"/>
<protein>
    <submittedName>
        <fullName evidence="1">Uncharacterized protein</fullName>
    </submittedName>
</protein>
<accession>A0ACB8EGW6</accession>
<name>A0ACB8EGW6_9SAUR</name>
<comment type="caution">
    <text evidence="1">The sequence shown here is derived from an EMBL/GenBank/DDBJ whole genome shotgun (WGS) entry which is preliminary data.</text>
</comment>
<evidence type="ECO:0000313" key="1">
    <source>
        <dbReference type="EMBL" id="KAH7991773.1"/>
    </source>
</evidence>
<reference evidence="1" key="1">
    <citation type="submission" date="2021-08" db="EMBL/GenBank/DDBJ databases">
        <title>The first chromosome-level gecko genome reveals the dynamic sex chromosomes of Neotropical dwarf geckos (Sphaerodactylidae: Sphaerodactylus).</title>
        <authorList>
            <person name="Pinto B.J."/>
            <person name="Keating S.E."/>
            <person name="Gamble T."/>
        </authorList>
    </citation>
    <scope>NUCLEOTIDE SEQUENCE</scope>
    <source>
        <strain evidence="1">TG3544</strain>
    </source>
</reference>
<organism evidence="1 2">
    <name type="scientific">Sphaerodactylus townsendi</name>
    <dbReference type="NCBI Taxonomy" id="933632"/>
    <lineage>
        <taxon>Eukaryota</taxon>
        <taxon>Metazoa</taxon>
        <taxon>Chordata</taxon>
        <taxon>Craniata</taxon>
        <taxon>Vertebrata</taxon>
        <taxon>Euteleostomi</taxon>
        <taxon>Lepidosauria</taxon>
        <taxon>Squamata</taxon>
        <taxon>Bifurcata</taxon>
        <taxon>Gekkota</taxon>
        <taxon>Sphaerodactylidae</taxon>
        <taxon>Sphaerodactylus</taxon>
    </lineage>
</organism>
<sequence>MVLETTGGIYTGLARPGRACPGPPARREAWGPLASHLLQRRRAGESVSQATAAETEDKGRALEQQLMQSKKNDKEELETYYYYPSTDQFAITGQDLHTKTNMEKAGMSKHAASEHTHHRTMLSTFPIGARLELIGQVLRSSCSYFVSVPPDHLIFHLELSFS</sequence>
<evidence type="ECO:0000313" key="2">
    <source>
        <dbReference type="Proteomes" id="UP000827872"/>
    </source>
</evidence>